<evidence type="ECO:0000313" key="2">
    <source>
        <dbReference type="Proteomes" id="UP001459277"/>
    </source>
</evidence>
<sequence length="92" mass="9767">MSRLEDEFQHVLIRNTVPLDAERLYGSIRQSSLSCPVNDVGIIAREDDVSVVVSGFSSGCRFGSGCVGYGFGVLDLTGVGIGVEGRSAWVIS</sequence>
<dbReference type="EMBL" id="JAZDWU010000006">
    <property type="protein sequence ID" value="KAK9999483.1"/>
    <property type="molecule type" value="Genomic_DNA"/>
</dbReference>
<protein>
    <submittedName>
        <fullName evidence="1">Uncharacterized protein</fullName>
    </submittedName>
</protein>
<keyword evidence="2" id="KW-1185">Reference proteome</keyword>
<evidence type="ECO:0000313" key="1">
    <source>
        <dbReference type="EMBL" id="KAK9999483.1"/>
    </source>
</evidence>
<accession>A0AAW2CPT4</accession>
<dbReference type="Proteomes" id="UP001459277">
    <property type="component" value="Unassembled WGS sequence"/>
</dbReference>
<name>A0AAW2CPT4_9ROSI</name>
<organism evidence="1 2">
    <name type="scientific">Lithocarpus litseifolius</name>
    <dbReference type="NCBI Taxonomy" id="425828"/>
    <lineage>
        <taxon>Eukaryota</taxon>
        <taxon>Viridiplantae</taxon>
        <taxon>Streptophyta</taxon>
        <taxon>Embryophyta</taxon>
        <taxon>Tracheophyta</taxon>
        <taxon>Spermatophyta</taxon>
        <taxon>Magnoliopsida</taxon>
        <taxon>eudicotyledons</taxon>
        <taxon>Gunneridae</taxon>
        <taxon>Pentapetalae</taxon>
        <taxon>rosids</taxon>
        <taxon>fabids</taxon>
        <taxon>Fagales</taxon>
        <taxon>Fagaceae</taxon>
        <taxon>Lithocarpus</taxon>
    </lineage>
</organism>
<gene>
    <name evidence="1" type="ORF">SO802_019086</name>
</gene>
<reference evidence="1 2" key="1">
    <citation type="submission" date="2024-01" db="EMBL/GenBank/DDBJ databases">
        <title>A telomere-to-telomere, gap-free genome of sweet tea (Lithocarpus litseifolius).</title>
        <authorList>
            <person name="Zhou J."/>
        </authorList>
    </citation>
    <scope>NUCLEOTIDE SEQUENCE [LARGE SCALE GENOMIC DNA]</scope>
    <source>
        <strain evidence="1">Zhou-2022a</strain>
        <tissue evidence="1">Leaf</tissue>
    </source>
</reference>
<proteinExistence type="predicted"/>
<dbReference type="AlphaFoldDB" id="A0AAW2CPT4"/>
<comment type="caution">
    <text evidence="1">The sequence shown here is derived from an EMBL/GenBank/DDBJ whole genome shotgun (WGS) entry which is preliminary data.</text>
</comment>